<feature type="compositionally biased region" description="Polar residues" evidence="5">
    <location>
        <begin position="518"/>
        <end position="527"/>
    </location>
</feature>
<dbReference type="EMBL" id="ANJA01000353">
    <property type="protein sequence ID" value="ETO84162.1"/>
    <property type="molecule type" value="Genomic_DNA"/>
</dbReference>
<feature type="transmembrane region" description="Helical" evidence="6">
    <location>
        <begin position="238"/>
        <end position="256"/>
    </location>
</feature>
<comment type="caution">
    <text evidence="8">The sequence shown here is derived from an EMBL/GenBank/DDBJ whole genome shotgun (WGS) entry which is preliminary data.</text>
</comment>
<keyword evidence="2 6" id="KW-0812">Transmembrane</keyword>
<evidence type="ECO:0000256" key="1">
    <source>
        <dbReference type="ARBA" id="ARBA00004141"/>
    </source>
</evidence>
<dbReference type="GO" id="GO:0055085">
    <property type="term" value="P:transmembrane transport"/>
    <property type="evidence" value="ECO:0007669"/>
    <property type="project" value="InterPro"/>
</dbReference>
<feature type="transmembrane region" description="Helical" evidence="6">
    <location>
        <begin position="268"/>
        <end position="290"/>
    </location>
</feature>
<keyword evidence="4 6" id="KW-0472">Membrane</keyword>
<dbReference type="AlphaFoldDB" id="A0A081AZ51"/>
<accession>A0A081AZ51</accession>
<dbReference type="Gene3D" id="1.20.1740.10">
    <property type="entry name" value="Amino acid/polyamine transporter I"/>
    <property type="match status" value="1"/>
</dbReference>
<comment type="subcellular location">
    <subcellularLocation>
        <location evidence="1">Membrane</location>
        <topology evidence="1">Multi-pass membrane protein</topology>
    </subcellularLocation>
</comment>
<dbReference type="PANTHER" id="PTHR42770">
    <property type="entry name" value="AMINO ACID TRANSPORTER-RELATED"/>
    <property type="match status" value="1"/>
</dbReference>
<evidence type="ECO:0000256" key="6">
    <source>
        <dbReference type="SAM" id="Phobius"/>
    </source>
</evidence>
<dbReference type="GO" id="GO:0016020">
    <property type="term" value="C:membrane"/>
    <property type="evidence" value="ECO:0007669"/>
    <property type="project" value="UniProtKB-SubCell"/>
</dbReference>
<protein>
    <recommendedName>
        <fullName evidence="7">Amino acid permease/ SLC12A domain-containing protein</fullName>
    </recommendedName>
</protein>
<gene>
    <name evidence="8" type="ORF">F444_01907</name>
</gene>
<sequence length="569" mass="61900">MTKVSIAPTQQSIRSVRVQSNPTRSPPESSTLLKQTTTRTASSIGPVAKHTAVSYKPGKWDIFMLGITIVVGGQYFCWNAGISAGLWSFFIAYLLIGSAYITLCCCTAEITGALPFAGGAYGLARCTLGFYPAFMIGCCEALEYIAYVSASTIAFVDLVVEAAPEMKPFRPLLWGLFYISALVFHIRGGRAFWIFNLVLGVTSLLIVVLYCIGSLPFVSFAKYAIDSDLEFADGFQGFMKALPLAAWFFVGVEALPMASDEVEQAKHIVPIAQVGCVLTLFVTGIFVYFVTVSLPPGLKSLPTELVPFNNGFTLLLDIPRKAATVLSLPATYATAFGFMWCYGKLIVAMATSKLLPSFLNKTTIQNDTPYAALIAGTIVSYALCLVVYWAPSIGQYLFNICILSGFMSYTGQCIGYISLKHNYRNIKSSEFRSPFGSWGALYSMLVWVLSIVGIVAFQGNGSVETFVFLTVVALLTLFYFGYARKRQTFSPQENRVMLVAHVTKFNIKKVAAARRQKNQSASATNSSHHTKGNSEASDGRRPSQVAAIGKSIKSIRSLRSGRSGRSTGP</sequence>
<feature type="domain" description="Amino acid permease/ SLC12A" evidence="7">
    <location>
        <begin position="80"/>
        <end position="492"/>
    </location>
</feature>
<keyword evidence="3 6" id="KW-1133">Transmembrane helix</keyword>
<feature type="transmembrane region" description="Helical" evidence="6">
    <location>
        <begin position="168"/>
        <end position="186"/>
    </location>
</feature>
<dbReference type="Pfam" id="PF00324">
    <property type="entry name" value="AA_permease"/>
    <property type="match status" value="1"/>
</dbReference>
<evidence type="ECO:0000313" key="9">
    <source>
        <dbReference type="Proteomes" id="UP000028582"/>
    </source>
</evidence>
<dbReference type="InterPro" id="IPR050367">
    <property type="entry name" value="APC_superfamily"/>
</dbReference>
<reference evidence="8 9" key="1">
    <citation type="submission" date="2013-11" db="EMBL/GenBank/DDBJ databases">
        <title>The Genome Sequence of Phytophthora parasitica P1976.</title>
        <authorList>
            <consortium name="The Broad Institute Genomics Platform"/>
            <person name="Russ C."/>
            <person name="Tyler B."/>
            <person name="Panabieres F."/>
            <person name="Shan W."/>
            <person name="Tripathy S."/>
            <person name="Grunwald N."/>
            <person name="Machado M."/>
            <person name="Johnson C.S."/>
            <person name="Walker B."/>
            <person name="Young S."/>
            <person name="Zeng Q."/>
            <person name="Gargeya S."/>
            <person name="Fitzgerald M."/>
            <person name="Haas B."/>
            <person name="Abouelleil A."/>
            <person name="Allen A.W."/>
            <person name="Alvarado L."/>
            <person name="Arachchi H.M."/>
            <person name="Berlin A.M."/>
            <person name="Chapman S.B."/>
            <person name="Gainer-Dewar J."/>
            <person name="Goldberg J."/>
            <person name="Griggs A."/>
            <person name="Gujja S."/>
            <person name="Hansen M."/>
            <person name="Howarth C."/>
            <person name="Imamovic A."/>
            <person name="Ireland A."/>
            <person name="Larimer J."/>
            <person name="McCowan C."/>
            <person name="Murphy C."/>
            <person name="Pearson M."/>
            <person name="Poon T.W."/>
            <person name="Priest M."/>
            <person name="Roberts A."/>
            <person name="Saif S."/>
            <person name="Shea T."/>
            <person name="Sisk P."/>
            <person name="Sykes S."/>
            <person name="Wortman J."/>
            <person name="Nusbaum C."/>
            <person name="Birren B."/>
        </authorList>
    </citation>
    <scope>NUCLEOTIDE SEQUENCE [LARGE SCALE GENOMIC DNA]</scope>
    <source>
        <strain evidence="8 9">P1976</strain>
    </source>
</reference>
<proteinExistence type="predicted"/>
<feature type="transmembrane region" description="Helical" evidence="6">
    <location>
        <begin position="465"/>
        <end position="482"/>
    </location>
</feature>
<feature type="transmembrane region" description="Helical" evidence="6">
    <location>
        <begin position="128"/>
        <end position="148"/>
    </location>
</feature>
<feature type="transmembrane region" description="Helical" evidence="6">
    <location>
        <begin position="396"/>
        <end position="419"/>
    </location>
</feature>
<feature type="transmembrane region" description="Helical" evidence="6">
    <location>
        <begin position="330"/>
        <end position="350"/>
    </location>
</feature>
<feature type="transmembrane region" description="Helical" evidence="6">
    <location>
        <begin position="440"/>
        <end position="459"/>
    </location>
</feature>
<feature type="transmembrane region" description="Helical" evidence="6">
    <location>
        <begin position="370"/>
        <end position="390"/>
    </location>
</feature>
<evidence type="ECO:0000259" key="7">
    <source>
        <dbReference type="Pfam" id="PF00324"/>
    </source>
</evidence>
<evidence type="ECO:0000256" key="3">
    <source>
        <dbReference type="ARBA" id="ARBA00022989"/>
    </source>
</evidence>
<evidence type="ECO:0000256" key="5">
    <source>
        <dbReference type="SAM" id="MobiDB-lite"/>
    </source>
</evidence>
<dbReference type="InterPro" id="IPR004841">
    <property type="entry name" value="AA-permease/SLC12A_dom"/>
</dbReference>
<organism evidence="8 9">
    <name type="scientific">Phytophthora nicotianae P1976</name>
    <dbReference type="NCBI Taxonomy" id="1317066"/>
    <lineage>
        <taxon>Eukaryota</taxon>
        <taxon>Sar</taxon>
        <taxon>Stramenopiles</taxon>
        <taxon>Oomycota</taxon>
        <taxon>Peronosporomycetes</taxon>
        <taxon>Peronosporales</taxon>
        <taxon>Peronosporaceae</taxon>
        <taxon>Phytophthora</taxon>
    </lineage>
</organism>
<feature type="compositionally biased region" description="Low complexity" evidence="5">
    <location>
        <begin position="548"/>
        <end position="569"/>
    </location>
</feature>
<feature type="transmembrane region" description="Helical" evidence="6">
    <location>
        <begin position="62"/>
        <end position="81"/>
    </location>
</feature>
<feature type="transmembrane region" description="Helical" evidence="6">
    <location>
        <begin position="87"/>
        <end position="116"/>
    </location>
</feature>
<evidence type="ECO:0000256" key="4">
    <source>
        <dbReference type="ARBA" id="ARBA00023136"/>
    </source>
</evidence>
<evidence type="ECO:0000256" key="2">
    <source>
        <dbReference type="ARBA" id="ARBA00022692"/>
    </source>
</evidence>
<feature type="region of interest" description="Disordered" evidence="5">
    <location>
        <begin position="516"/>
        <end position="569"/>
    </location>
</feature>
<feature type="transmembrane region" description="Helical" evidence="6">
    <location>
        <begin position="193"/>
        <end position="218"/>
    </location>
</feature>
<name>A0A081AZ51_PHYNI</name>
<evidence type="ECO:0000313" key="8">
    <source>
        <dbReference type="EMBL" id="ETO84162.1"/>
    </source>
</evidence>
<dbReference type="PANTHER" id="PTHR42770:SF7">
    <property type="entry name" value="MEMBRANE PROTEIN"/>
    <property type="match status" value="1"/>
</dbReference>
<dbReference type="Proteomes" id="UP000028582">
    <property type="component" value="Unassembled WGS sequence"/>
</dbReference>
<dbReference type="OrthoDB" id="3900342at2759"/>